<evidence type="ECO:0000256" key="1">
    <source>
        <dbReference type="ARBA" id="ARBA00022795"/>
    </source>
</evidence>
<dbReference type="InterPro" id="IPR007809">
    <property type="entry name" value="FlgN-like"/>
</dbReference>
<evidence type="ECO:0000256" key="2">
    <source>
        <dbReference type="SAM" id="Coils"/>
    </source>
</evidence>
<dbReference type="InterPro" id="IPR036679">
    <property type="entry name" value="FlgN-like_sf"/>
</dbReference>
<dbReference type="OrthoDB" id="1724963at2"/>
<evidence type="ECO:0000313" key="4">
    <source>
        <dbReference type="Proteomes" id="UP000192569"/>
    </source>
</evidence>
<reference evidence="3 4" key="1">
    <citation type="submission" date="2017-04" db="EMBL/GenBank/DDBJ databases">
        <authorList>
            <person name="Afonso C.L."/>
            <person name="Miller P.J."/>
            <person name="Scott M.A."/>
            <person name="Spackman E."/>
            <person name="Goraichik I."/>
            <person name="Dimitrov K.M."/>
            <person name="Suarez D.L."/>
            <person name="Swayne D.E."/>
        </authorList>
    </citation>
    <scope>NUCLEOTIDE SEQUENCE [LARGE SCALE GENOMIC DNA]</scope>
    <source>
        <strain evidence="3 4">ToBE</strain>
    </source>
</reference>
<accession>A0A1W1VLR2</accession>
<keyword evidence="4" id="KW-1185">Reference proteome</keyword>
<dbReference type="AlphaFoldDB" id="A0A1W1VLR2"/>
<dbReference type="EMBL" id="LT838272">
    <property type="protein sequence ID" value="SMB93884.1"/>
    <property type="molecule type" value="Genomic_DNA"/>
</dbReference>
<dbReference type="SUPFAM" id="SSF140566">
    <property type="entry name" value="FlgN-like"/>
    <property type="match status" value="1"/>
</dbReference>
<dbReference type="STRING" id="698762.SAMN00808754_0930"/>
<feature type="coiled-coil region" evidence="2">
    <location>
        <begin position="40"/>
        <end position="97"/>
    </location>
</feature>
<keyword evidence="2" id="KW-0175">Coiled coil</keyword>
<dbReference type="Proteomes" id="UP000192569">
    <property type="component" value="Chromosome I"/>
</dbReference>
<gene>
    <name evidence="3" type="ORF">SAMN00808754_0930</name>
</gene>
<keyword evidence="1" id="KW-1005">Bacterial flagellum biogenesis</keyword>
<sequence>MAKAAGTLAYLSRELDILLKVRELCLKEQEFLRRDDLTGIKETVKAQEELLKELATLEKERRLWEEAREAKAQEEGVLELRQKMEACARDIKEINETNMLLIRQSLAYAKKIMGLLSRYLNGRPAILDEQR</sequence>
<organism evidence="3 4">
    <name type="scientific">Thermanaeromonas toyohensis ToBE</name>
    <dbReference type="NCBI Taxonomy" id="698762"/>
    <lineage>
        <taxon>Bacteria</taxon>
        <taxon>Bacillati</taxon>
        <taxon>Bacillota</taxon>
        <taxon>Clostridia</taxon>
        <taxon>Neomoorellales</taxon>
        <taxon>Neomoorellaceae</taxon>
        <taxon>Thermanaeromonas</taxon>
    </lineage>
</organism>
<proteinExistence type="predicted"/>
<protein>
    <submittedName>
        <fullName evidence="3">FlgN protein</fullName>
    </submittedName>
</protein>
<dbReference type="Pfam" id="PF05130">
    <property type="entry name" value="FlgN"/>
    <property type="match status" value="1"/>
</dbReference>
<dbReference type="Gene3D" id="1.20.58.300">
    <property type="entry name" value="FlgN-like"/>
    <property type="match status" value="1"/>
</dbReference>
<dbReference type="GO" id="GO:0044780">
    <property type="term" value="P:bacterial-type flagellum assembly"/>
    <property type="evidence" value="ECO:0007669"/>
    <property type="project" value="InterPro"/>
</dbReference>
<evidence type="ECO:0000313" key="3">
    <source>
        <dbReference type="EMBL" id="SMB93884.1"/>
    </source>
</evidence>
<name>A0A1W1VLR2_9FIRM</name>
<dbReference type="RefSeq" id="WP_084664434.1">
    <property type="nucleotide sequence ID" value="NZ_LT838272.1"/>
</dbReference>